<sequence length="204" mass="23695">MSSTSACRQNFHVDVESALNKQINLELYASHVYLTIASCFDQDDVALKGFHKFFKKCSDEEREHGEKMMKYLNMRGGRLVMKGIEDPPSQANYSSPLLALQFALFLEKKVNQSLLDLHKTATDCNDPQFCDFIESEYLQEQVQAMKEISDLITNVNRVGEGLGFRGWRCYTWCIPFSTDFTRILRWSINETVEIPIRRNKVFHF</sequence>
<dbReference type="EMBL" id="CADEPI010000194">
    <property type="protein sequence ID" value="CAB3379728.1"/>
    <property type="molecule type" value="Genomic_DNA"/>
</dbReference>
<evidence type="ECO:0000256" key="3">
    <source>
        <dbReference type="ARBA" id="ARBA00022723"/>
    </source>
</evidence>
<dbReference type="GO" id="GO:0005737">
    <property type="term" value="C:cytoplasm"/>
    <property type="evidence" value="ECO:0007669"/>
    <property type="project" value="TreeGrafter"/>
</dbReference>
<dbReference type="GO" id="GO:0006826">
    <property type="term" value="P:iron ion transport"/>
    <property type="evidence" value="ECO:0007669"/>
    <property type="project" value="InterPro"/>
</dbReference>
<keyword evidence="9" id="KW-1185">Reference proteome</keyword>
<feature type="binding site" evidence="5">
    <location>
        <position position="107"/>
    </location>
    <ligand>
        <name>Fe cation</name>
        <dbReference type="ChEBI" id="CHEBI:24875"/>
        <label>1</label>
    </ligand>
</feature>
<feature type="binding site" evidence="5">
    <location>
        <position position="64"/>
    </location>
    <ligand>
        <name>Fe cation</name>
        <dbReference type="ChEBI" id="CHEBI:24875"/>
        <label>1</label>
    </ligand>
</feature>
<dbReference type="GO" id="GO:0008199">
    <property type="term" value="F:ferric iron binding"/>
    <property type="evidence" value="ECO:0007669"/>
    <property type="project" value="InterPro"/>
</dbReference>
<dbReference type="Proteomes" id="UP000494165">
    <property type="component" value="Unassembled WGS sequence"/>
</dbReference>
<dbReference type="FunFam" id="1.20.1260.10:FF:000002">
    <property type="entry name" value="Ferritin, mitochondrial"/>
    <property type="match status" value="1"/>
</dbReference>
<evidence type="ECO:0000313" key="8">
    <source>
        <dbReference type="EMBL" id="CAB3379728.1"/>
    </source>
</evidence>
<reference evidence="8 9" key="1">
    <citation type="submission" date="2020-04" db="EMBL/GenBank/DDBJ databases">
        <authorList>
            <person name="Alioto T."/>
            <person name="Alioto T."/>
            <person name="Gomez Garrido J."/>
        </authorList>
    </citation>
    <scope>NUCLEOTIDE SEQUENCE [LARGE SCALE GENOMIC DNA]</scope>
</reference>
<comment type="caution">
    <text evidence="8">The sequence shown here is derived from an EMBL/GenBank/DDBJ whole genome shotgun (WGS) entry which is preliminary data.</text>
</comment>
<dbReference type="InterPro" id="IPR014034">
    <property type="entry name" value="Ferritin_CS"/>
</dbReference>
<dbReference type="OrthoDB" id="186462at2759"/>
<evidence type="ECO:0000256" key="6">
    <source>
        <dbReference type="RuleBase" id="RU361145"/>
    </source>
</evidence>
<feature type="domain" description="Ferritin-like diiron" evidence="7">
    <location>
        <begin position="9"/>
        <end position="159"/>
    </location>
</feature>
<dbReference type="SUPFAM" id="SSF47240">
    <property type="entry name" value="Ferritin-like"/>
    <property type="match status" value="1"/>
</dbReference>
<keyword evidence="3 5" id="KW-0479">Metal-binding</keyword>
<protein>
    <recommendedName>
        <fullName evidence="6">Ferritin</fullName>
        <ecNumber evidence="6">1.16.3.1</ecNumber>
    </recommendedName>
</protein>
<gene>
    <name evidence="8" type="ORF">CLODIP_2_CD01997</name>
</gene>
<dbReference type="InterPro" id="IPR001519">
    <property type="entry name" value="Ferritin"/>
</dbReference>
<name>A0A8S1DBB5_9INSE</name>
<dbReference type="InterPro" id="IPR012347">
    <property type="entry name" value="Ferritin-like"/>
</dbReference>
<dbReference type="InterPro" id="IPR008331">
    <property type="entry name" value="Ferritin_DPS_dom"/>
</dbReference>
<dbReference type="InterPro" id="IPR009078">
    <property type="entry name" value="Ferritin-like_SF"/>
</dbReference>
<dbReference type="Pfam" id="PF00210">
    <property type="entry name" value="Ferritin"/>
    <property type="match status" value="1"/>
</dbReference>
<dbReference type="GO" id="GO:0006879">
    <property type="term" value="P:intracellular iron ion homeostasis"/>
    <property type="evidence" value="ECO:0007669"/>
    <property type="project" value="UniProtKB-KW"/>
</dbReference>
<feature type="binding site" evidence="5">
    <location>
        <position position="26"/>
    </location>
    <ligand>
        <name>Fe cation</name>
        <dbReference type="ChEBI" id="CHEBI:24875"/>
        <label>1</label>
    </ligand>
</feature>
<evidence type="ECO:0000256" key="4">
    <source>
        <dbReference type="ARBA" id="ARBA00023004"/>
    </source>
</evidence>
<dbReference type="Gene3D" id="1.20.1260.10">
    <property type="match status" value="1"/>
</dbReference>
<organism evidence="8 9">
    <name type="scientific">Cloeon dipterum</name>
    <dbReference type="NCBI Taxonomy" id="197152"/>
    <lineage>
        <taxon>Eukaryota</taxon>
        <taxon>Metazoa</taxon>
        <taxon>Ecdysozoa</taxon>
        <taxon>Arthropoda</taxon>
        <taxon>Hexapoda</taxon>
        <taxon>Insecta</taxon>
        <taxon>Pterygota</taxon>
        <taxon>Palaeoptera</taxon>
        <taxon>Ephemeroptera</taxon>
        <taxon>Pisciforma</taxon>
        <taxon>Baetidae</taxon>
        <taxon>Cloeon</taxon>
    </lineage>
</organism>
<evidence type="ECO:0000259" key="7">
    <source>
        <dbReference type="PROSITE" id="PS50905"/>
    </source>
</evidence>
<evidence type="ECO:0000256" key="5">
    <source>
        <dbReference type="PIRSR" id="PIRSR601519-1"/>
    </source>
</evidence>
<dbReference type="GO" id="GO:0008198">
    <property type="term" value="F:ferrous iron binding"/>
    <property type="evidence" value="ECO:0007669"/>
    <property type="project" value="TreeGrafter"/>
</dbReference>
<evidence type="ECO:0000313" key="9">
    <source>
        <dbReference type="Proteomes" id="UP000494165"/>
    </source>
</evidence>
<evidence type="ECO:0000256" key="1">
    <source>
        <dbReference type="ARBA" id="ARBA00007513"/>
    </source>
</evidence>
<dbReference type="PROSITE" id="PS00204">
    <property type="entry name" value="FERRITIN_2"/>
    <property type="match status" value="1"/>
</dbReference>
<dbReference type="InterPro" id="IPR009040">
    <property type="entry name" value="Ferritin-like_diiron"/>
</dbReference>
<dbReference type="AlphaFoldDB" id="A0A8S1DBB5"/>
<dbReference type="PROSITE" id="PS50905">
    <property type="entry name" value="FERRITIN_LIKE"/>
    <property type="match status" value="1"/>
</dbReference>
<comment type="function">
    <text evidence="6">Stores iron in a soluble, non-toxic, readily available form. Important for iron homeostasis. Iron is taken up in the ferrous form and deposited as ferric hydroxides after oxidation.</text>
</comment>
<keyword evidence="6" id="KW-0560">Oxidoreductase</keyword>
<feature type="binding site" evidence="5">
    <location>
        <position position="141"/>
    </location>
    <ligand>
        <name>Fe cation</name>
        <dbReference type="ChEBI" id="CHEBI:24875"/>
        <label>1</label>
    </ligand>
</feature>
<evidence type="ECO:0000256" key="2">
    <source>
        <dbReference type="ARBA" id="ARBA00022434"/>
    </source>
</evidence>
<feature type="binding site" evidence="5">
    <location>
        <position position="61"/>
    </location>
    <ligand>
        <name>Fe cation</name>
        <dbReference type="ChEBI" id="CHEBI:24875"/>
        <label>1</label>
    </ligand>
</feature>
<comment type="similarity">
    <text evidence="1 6">Belongs to the ferritin family.</text>
</comment>
<dbReference type="PANTHER" id="PTHR11431:SF75">
    <property type="entry name" value="FERRITIN"/>
    <property type="match status" value="1"/>
</dbReference>
<dbReference type="CDD" id="cd01056">
    <property type="entry name" value="Euk_Ferritin"/>
    <property type="match status" value="1"/>
</dbReference>
<dbReference type="GO" id="GO:0004322">
    <property type="term" value="F:ferroxidase activity"/>
    <property type="evidence" value="ECO:0007669"/>
    <property type="project" value="UniProtKB-EC"/>
</dbReference>
<dbReference type="EC" id="1.16.3.1" evidence="6"/>
<keyword evidence="2 6" id="KW-0409">Iron storage</keyword>
<accession>A0A8S1DBB5</accession>
<keyword evidence="4 5" id="KW-0408">Iron</keyword>
<comment type="catalytic activity">
    <reaction evidence="6">
        <text>4 Fe(2+) + O2 + 4 H(+) = 4 Fe(3+) + 2 H2O</text>
        <dbReference type="Rhea" id="RHEA:11148"/>
        <dbReference type="ChEBI" id="CHEBI:15377"/>
        <dbReference type="ChEBI" id="CHEBI:15378"/>
        <dbReference type="ChEBI" id="CHEBI:15379"/>
        <dbReference type="ChEBI" id="CHEBI:29033"/>
        <dbReference type="ChEBI" id="CHEBI:29034"/>
        <dbReference type="EC" id="1.16.3.1"/>
    </reaction>
</comment>
<dbReference type="PANTHER" id="PTHR11431">
    <property type="entry name" value="FERRITIN"/>
    <property type="match status" value="1"/>
</dbReference>
<proteinExistence type="inferred from homology"/>